<dbReference type="Proteomes" id="UP001190700">
    <property type="component" value="Unassembled WGS sequence"/>
</dbReference>
<reference evidence="2 3" key="1">
    <citation type="journal article" date="2015" name="Genome Biol. Evol.">
        <title>Comparative Genomics of a Bacterivorous Green Alga Reveals Evolutionary Causalities and Consequences of Phago-Mixotrophic Mode of Nutrition.</title>
        <authorList>
            <person name="Burns J.A."/>
            <person name="Paasch A."/>
            <person name="Narechania A."/>
            <person name="Kim E."/>
        </authorList>
    </citation>
    <scope>NUCLEOTIDE SEQUENCE [LARGE SCALE GENOMIC DNA]</scope>
    <source>
        <strain evidence="2 3">PLY_AMNH</strain>
    </source>
</reference>
<feature type="region of interest" description="Disordered" evidence="1">
    <location>
        <begin position="95"/>
        <end position="119"/>
    </location>
</feature>
<feature type="compositionally biased region" description="Polar residues" evidence="1">
    <location>
        <begin position="32"/>
        <end position="50"/>
    </location>
</feature>
<feature type="compositionally biased region" description="Polar residues" evidence="1">
    <location>
        <begin position="1"/>
        <end position="10"/>
    </location>
</feature>
<dbReference type="AlphaFoldDB" id="A0AAE0FGB4"/>
<name>A0AAE0FGB4_9CHLO</name>
<comment type="caution">
    <text evidence="2">The sequence shown here is derived from an EMBL/GenBank/DDBJ whole genome shotgun (WGS) entry which is preliminary data.</text>
</comment>
<accession>A0AAE0FGB4</accession>
<organism evidence="2 3">
    <name type="scientific">Cymbomonas tetramitiformis</name>
    <dbReference type="NCBI Taxonomy" id="36881"/>
    <lineage>
        <taxon>Eukaryota</taxon>
        <taxon>Viridiplantae</taxon>
        <taxon>Chlorophyta</taxon>
        <taxon>Pyramimonadophyceae</taxon>
        <taxon>Pyramimonadales</taxon>
        <taxon>Pyramimonadaceae</taxon>
        <taxon>Cymbomonas</taxon>
    </lineage>
</organism>
<evidence type="ECO:0000313" key="3">
    <source>
        <dbReference type="Proteomes" id="UP001190700"/>
    </source>
</evidence>
<evidence type="ECO:0000256" key="1">
    <source>
        <dbReference type="SAM" id="MobiDB-lite"/>
    </source>
</evidence>
<evidence type="ECO:0000313" key="2">
    <source>
        <dbReference type="EMBL" id="KAK3259286.1"/>
    </source>
</evidence>
<keyword evidence="3" id="KW-1185">Reference proteome</keyword>
<proteinExistence type="predicted"/>
<feature type="region of interest" description="Disordered" evidence="1">
    <location>
        <begin position="1"/>
        <end position="50"/>
    </location>
</feature>
<sequence length="119" mass="13564">MRTGPNSSERSPPGWATLREPTGAKKRRQLKSVRSATLDQEQKNQIRNSQPDWQTIWDAIPGMLVGDTEEAVESVAYSWFMETFEKDGLMASRRDRILKDTRQHSSPQGRHPLREGALS</sequence>
<dbReference type="EMBL" id="LGRX02018879">
    <property type="protein sequence ID" value="KAK3259286.1"/>
    <property type="molecule type" value="Genomic_DNA"/>
</dbReference>
<protein>
    <submittedName>
        <fullName evidence="2">Uncharacterized protein</fullName>
    </submittedName>
</protein>
<gene>
    <name evidence="2" type="ORF">CYMTET_31706</name>
</gene>